<reference evidence="2 3" key="1">
    <citation type="submission" date="2019-08" db="EMBL/GenBank/DDBJ databases">
        <title>Complete genome sequence of Arcobacter acticola.</title>
        <authorList>
            <person name="Miller W."/>
        </authorList>
    </citation>
    <scope>NUCLEOTIDE SEQUENCE [LARGE SCALE GENOMIC DNA]</scope>
    <source>
        <strain evidence="2 3">KCTC 52212</strain>
    </source>
</reference>
<accession>A0A6M8EFY0</accession>
<keyword evidence="3" id="KW-1185">Reference proteome</keyword>
<sequence>MKEKNNIKDAFNKSLKGFLSMLPMLLAILLLLGIFDVYITKDILLSFFISNNFIDTITGTLLGGVLTGNPMISYILGGELTDAGVSLYAVTAFILSWVTIGLVQLPAEVEIFGLRFTFYRTLFTFITTILVSLCTVSTVNWILS</sequence>
<dbReference type="Proteomes" id="UP000503483">
    <property type="component" value="Chromosome"/>
</dbReference>
<evidence type="ECO:0000313" key="3">
    <source>
        <dbReference type="Proteomes" id="UP000503483"/>
    </source>
</evidence>
<name>A0A6M8EFY0_9BACT</name>
<dbReference type="KEGG" id="paco:AACT_0301"/>
<gene>
    <name evidence="2" type="ORF">AACT_0301</name>
</gene>
<dbReference type="RefSeq" id="WP_172124325.1">
    <property type="nucleotide sequence ID" value="NZ_CP042652.1"/>
</dbReference>
<evidence type="ECO:0000313" key="2">
    <source>
        <dbReference type="EMBL" id="QKE27528.1"/>
    </source>
</evidence>
<dbReference type="EMBL" id="CP042652">
    <property type="protein sequence ID" value="QKE27528.1"/>
    <property type="molecule type" value="Genomic_DNA"/>
</dbReference>
<keyword evidence="1" id="KW-0472">Membrane</keyword>
<dbReference type="AlphaFoldDB" id="A0A6M8EFY0"/>
<keyword evidence="1" id="KW-1133">Transmembrane helix</keyword>
<keyword evidence="1" id="KW-0812">Transmembrane</keyword>
<feature type="transmembrane region" description="Helical" evidence="1">
    <location>
        <begin position="117"/>
        <end position="143"/>
    </location>
</feature>
<proteinExistence type="predicted"/>
<evidence type="ECO:0000256" key="1">
    <source>
        <dbReference type="SAM" id="Phobius"/>
    </source>
</evidence>
<feature type="transmembrane region" description="Helical" evidence="1">
    <location>
        <begin position="85"/>
        <end position="105"/>
    </location>
</feature>
<protein>
    <submittedName>
        <fullName evidence="2">Putative permease</fullName>
    </submittedName>
</protein>
<organism evidence="2 3">
    <name type="scientific">Arcobacter acticola</name>
    <dbReference type="NCBI Taxonomy" id="1849015"/>
    <lineage>
        <taxon>Bacteria</taxon>
        <taxon>Pseudomonadati</taxon>
        <taxon>Campylobacterota</taxon>
        <taxon>Epsilonproteobacteria</taxon>
        <taxon>Campylobacterales</taxon>
        <taxon>Arcobacteraceae</taxon>
        <taxon>Arcobacter</taxon>
    </lineage>
</organism>
<feature type="transmembrane region" description="Helical" evidence="1">
    <location>
        <begin position="21"/>
        <end position="39"/>
    </location>
</feature>